<comment type="function">
    <text evidence="10">Catalyzes the transfer of an acyl group from acyl-phosphate (acyl-PO(4)) to glycerol-3-phosphate (G3P) to form lysophosphatidic acid (LPA). This enzyme utilizes acyl-phosphate as fatty acyl donor, but not acyl-CoA or acyl-ACP.</text>
</comment>
<keyword evidence="3 10" id="KW-0808">Transferase</keyword>
<keyword evidence="4 10" id="KW-0812">Transmembrane</keyword>
<feature type="transmembrane region" description="Helical" evidence="10">
    <location>
        <begin position="141"/>
        <end position="174"/>
    </location>
</feature>
<comment type="subcellular location">
    <subcellularLocation>
        <location evidence="10">Cell membrane</location>
        <topology evidence="10">Multi-pass membrane protein</topology>
    </subcellularLocation>
</comment>
<protein>
    <recommendedName>
        <fullName evidence="10">Glycerol-3-phosphate acyltransferase</fullName>
    </recommendedName>
    <alternativeName>
        <fullName evidence="10">Acyl-PO4 G3P acyltransferase</fullName>
    </alternativeName>
    <alternativeName>
        <fullName evidence="10">Acyl-phosphate--glycerol-3-phosphate acyltransferase</fullName>
    </alternativeName>
    <alternativeName>
        <fullName evidence="10">G3P acyltransferase</fullName>
        <shortName evidence="10">GPAT</shortName>
        <ecNumber evidence="10">2.3.1.275</ecNumber>
    </alternativeName>
    <alternativeName>
        <fullName evidence="10">Lysophosphatidic acid synthase</fullName>
        <shortName evidence="10">LPA synthase</shortName>
    </alternativeName>
</protein>
<dbReference type="PANTHER" id="PTHR30309:SF0">
    <property type="entry name" value="GLYCEROL-3-PHOSPHATE ACYLTRANSFERASE-RELATED"/>
    <property type="match status" value="1"/>
</dbReference>
<evidence type="ECO:0000256" key="9">
    <source>
        <dbReference type="ARBA" id="ARBA00023264"/>
    </source>
</evidence>
<name>A0A3P5WSM3_9BACL</name>
<evidence type="ECO:0000256" key="3">
    <source>
        <dbReference type="ARBA" id="ARBA00022679"/>
    </source>
</evidence>
<comment type="similarity">
    <text evidence="10">Belongs to the PlsY family.</text>
</comment>
<dbReference type="AlphaFoldDB" id="A0A3P5WSM3"/>
<proteinExistence type="inferred from homology"/>
<keyword evidence="7 10" id="KW-0472">Membrane</keyword>
<dbReference type="RefSeq" id="WP_124069051.1">
    <property type="nucleotide sequence ID" value="NZ_CBCRXF010000007.1"/>
</dbReference>
<accession>A0A3P5WSM3</accession>
<keyword evidence="9 10" id="KW-1208">Phospholipid metabolism</keyword>
<dbReference type="Proteomes" id="UP000270468">
    <property type="component" value="Unassembled WGS sequence"/>
</dbReference>
<comment type="pathway">
    <text evidence="10">Lipid metabolism; phospholipid metabolism.</text>
</comment>
<keyword evidence="6 10" id="KW-0443">Lipid metabolism</keyword>
<keyword evidence="5 10" id="KW-1133">Transmembrane helix</keyword>
<organism evidence="11 12">
    <name type="scientific">Filibacter tadaridae</name>
    <dbReference type="NCBI Taxonomy" id="2483811"/>
    <lineage>
        <taxon>Bacteria</taxon>
        <taxon>Bacillati</taxon>
        <taxon>Bacillota</taxon>
        <taxon>Bacilli</taxon>
        <taxon>Bacillales</taxon>
        <taxon>Caryophanaceae</taxon>
        <taxon>Filibacter</taxon>
    </lineage>
</organism>
<keyword evidence="8 10" id="KW-0594">Phospholipid biosynthesis</keyword>
<comment type="catalytic activity">
    <reaction evidence="10">
        <text>an acyl phosphate + sn-glycerol 3-phosphate = a 1-acyl-sn-glycero-3-phosphate + phosphate</text>
        <dbReference type="Rhea" id="RHEA:34075"/>
        <dbReference type="ChEBI" id="CHEBI:43474"/>
        <dbReference type="ChEBI" id="CHEBI:57597"/>
        <dbReference type="ChEBI" id="CHEBI:57970"/>
        <dbReference type="ChEBI" id="CHEBI:59918"/>
        <dbReference type="EC" id="2.3.1.275"/>
    </reaction>
</comment>
<dbReference type="HAMAP" id="MF_01043">
    <property type="entry name" value="PlsY"/>
    <property type="match status" value="1"/>
</dbReference>
<keyword evidence="1 10" id="KW-1003">Cell membrane</keyword>
<comment type="subunit">
    <text evidence="10">Probably interacts with PlsX.</text>
</comment>
<dbReference type="InterPro" id="IPR003811">
    <property type="entry name" value="G3P_acylTferase_PlsY"/>
</dbReference>
<evidence type="ECO:0000256" key="2">
    <source>
        <dbReference type="ARBA" id="ARBA00022516"/>
    </source>
</evidence>
<evidence type="ECO:0000256" key="1">
    <source>
        <dbReference type="ARBA" id="ARBA00022475"/>
    </source>
</evidence>
<gene>
    <name evidence="11" type="primary">plsY_2</name>
    <name evidence="10" type="synonym">plsY</name>
    <name evidence="11" type="ORF">FILTAD_00610</name>
</gene>
<evidence type="ECO:0000256" key="4">
    <source>
        <dbReference type="ARBA" id="ARBA00022692"/>
    </source>
</evidence>
<dbReference type="OrthoDB" id="9777124at2"/>
<keyword evidence="11" id="KW-0012">Acyltransferase</keyword>
<dbReference type="EMBL" id="UXAV01000020">
    <property type="protein sequence ID" value="VDC21606.1"/>
    <property type="molecule type" value="Genomic_DNA"/>
</dbReference>
<sequence length="192" mass="20692">MTILFLVLGAYLLGNVLTATIIGQLFFNKEIRMEGSGNPGARNAGRILGKKAFVATFLGDALKGVLAVLVAKWLGLGMGTEVLALFTVMVGHIFPVFFRFRGGQGISTFIGGLLAFNPIVFTIFVITFAFLYLFIRSFTIAGLSAISLVPIIVLSFSLGLPVFVGTCFLAGLVLMTHRDDLKKKFTKEKGGF</sequence>
<evidence type="ECO:0000313" key="11">
    <source>
        <dbReference type="EMBL" id="VDC21606.1"/>
    </source>
</evidence>
<dbReference type="UniPathway" id="UPA00085"/>
<keyword evidence="2 10" id="KW-0444">Lipid biosynthesis</keyword>
<keyword evidence="12" id="KW-1185">Reference proteome</keyword>
<dbReference type="GO" id="GO:0005886">
    <property type="term" value="C:plasma membrane"/>
    <property type="evidence" value="ECO:0007669"/>
    <property type="project" value="UniProtKB-SubCell"/>
</dbReference>
<evidence type="ECO:0000256" key="7">
    <source>
        <dbReference type="ARBA" id="ARBA00023136"/>
    </source>
</evidence>
<evidence type="ECO:0000256" key="6">
    <source>
        <dbReference type="ARBA" id="ARBA00023098"/>
    </source>
</evidence>
<dbReference type="SMART" id="SM01207">
    <property type="entry name" value="G3P_acyltransf"/>
    <property type="match status" value="1"/>
</dbReference>
<feature type="transmembrane region" description="Helical" evidence="10">
    <location>
        <begin position="52"/>
        <end position="76"/>
    </location>
</feature>
<dbReference type="PANTHER" id="PTHR30309">
    <property type="entry name" value="INNER MEMBRANE PROTEIN YGIH"/>
    <property type="match status" value="1"/>
</dbReference>
<evidence type="ECO:0000313" key="12">
    <source>
        <dbReference type="Proteomes" id="UP000270468"/>
    </source>
</evidence>
<dbReference type="Pfam" id="PF02660">
    <property type="entry name" value="G3P_acyltransf"/>
    <property type="match status" value="1"/>
</dbReference>
<feature type="transmembrane region" description="Helical" evidence="10">
    <location>
        <begin position="6"/>
        <end position="27"/>
    </location>
</feature>
<dbReference type="EC" id="2.3.1.275" evidence="10"/>
<feature type="transmembrane region" description="Helical" evidence="10">
    <location>
        <begin position="82"/>
        <end position="100"/>
    </location>
</feature>
<evidence type="ECO:0000256" key="10">
    <source>
        <dbReference type="HAMAP-Rule" id="MF_01043"/>
    </source>
</evidence>
<feature type="transmembrane region" description="Helical" evidence="10">
    <location>
        <begin position="112"/>
        <end position="135"/>
    </location>
</feature>
<evidence type="ECO:0000256" key="5">
    <source>
        <dbReference type="ARBA" id="ARBA00022989"/>
    </source>
</evidence>
<dbReference type="GO" id="GO:0008654">
    <property type="term" value="P:phospholipid biosynthetic process"/>
    <property type="evidence" value="ECO:0007669"/>
    <property type="project" value="UniProtKB-UniRule"/>
</dbReference>
<dbReference type="GO" id="GO:0043772">
    <property type="term" value="F:acyl-phosphate glycerol-3-phosphate acyltransferase activity"/>
    <property type="evidence" value="ECO:0007669"/>
    <property type="project" value="UniProtKB-UniRule"/>
</dbReference>
<reference evidence="11 12" key="1">
    <citation type="submission" date="2018-11" db="EMBL/GenBank/DDBJ databases">
        <authorList>
            <person name="Criscuolo A."/>
        </authorList>
    </citation>
    <scope>NUCLEOTIDE SEQUENCE [LARGE SCALE GENOMIC DNA]</scope>
    <source>
        <strain evidence="11">ATB-66</strain>
    </source>
</reference>
<evidence type="ECO:0000256" key="8">
    <source>
        <dbReference type="ARBA" id="ARBA00023209"/>
    </source>
</evidence>